<protein>
    <submittedName>
        <fullName evidence="3">Uncharacterized protein</fullName>
    </submittedName>
</protein>
<name>A0A915HJC4_ROMCU</name>
<dbReference type="AlphaFoldDB" id="A0A915HJC4"/>
<keyword evidence="2" id="KW-1185">Reference proteome</keyword>
<sequence>MNTPGAGFSLLSPGAGASKRILLTQGEIYQTLCRSSKIKLKSIKRSTTVKIHERSPKSVYEKVDSPTQINRSLSSKH</sequence>
<dbReference type="WBParaSite" id="nRc.2.0.1.t01690-RA">
    <property type="protein sequence ID" value="nRc.2.0.1.t01690-RA"/>
    <property type="gene ID" value="nRc.2.0.1.g01690"/>
</dbReference>
<feature type="compositionally biased region" description="Basic and acidic residues" evidence="1">
    <location>
        <begin position="53"/>
        <end position="64"/>
    </location>
</feature>
<proteinExistence type="predicted"/>
<dbReference type="Proteomes" id="UP000887565">
    <property type="component" value="Unplaced"/>
</dbReference>
<evidence type="ECO:0000313" key="2">
    <source>
        <dbReference type="Proteomes" id="UP000887565"/>
    </source>
</evidence>
<evidence type="ECO:0000256" key="1">
    <source>
        <dbReference type="SAM" id="MobiDB-lite"/>
    </source>
</evidence>
<feature type="compositionally biased region" description="Polar residues" evidence="1">
    <location>
        <begin position="65"/>
        <end position="77"/>
    </location>
</feature>
<feature type="region of interest" description="Disordered" evidence="1">
    <location>
        <begin position="53"/>
        <end position="77"/>
    </location>
</feature>
<evidence type="ECO:0000313" key="3">
    <source>
        <dbReference type="WBParaSite" id="nRc.2.0.1.t01690-RA"/>
    </source>
</evidence>
<reference evidence="3" key="1">
    <citation type="submission" date="2022-11" db="UniProtKB">
        <authorList>
            <consortium name="WormBaseParasite"/>
        </authorList>
    </citation>
    <scope>IDENTIFICATION</scope>
</reference>
<organism evidence="2 3">
    <name type="scientific">Romanomermis culicivorax</name>
    <name type="common">Nematode worm</name>
    <dbReference type="NCBI Taxonomy" id="13658"/>
    <lineage>
        <taxon>Eukaryota</taxon>
        <taxon>Metazoa</taxon>
        <taxon>Ecdysozoa</taxon>
        <taxon>Nematoda</taxon>
        <taxon>Enoplea</taxon>
        <taxon>Dorylaimia</taxon>
        <taxon>Mermithida</taxon>
        <taxon>Mermithoidea</taxon>
        <taxon>Mermithidae</taxon>
        <taxon>Romanomermis</taxon>
    </lineage>
</organism>
<accession>A0A915HJC4</accession>